<dbReference type="SMART" id="SM00052">
    <property type="entry name" value="EAL"/>
    <property type="match status" value="1"/>
</dbReference>
<dbReference type="CDD" id="cd01948">
    <property type="entry name" value="EAL"/>
    <property type="match status" value="1"/>
</dbReference>
<feature type="transmembrane region" description="Helical" evidence="1">
    <location>
        <begin position="98"/>
        <end position="119"/>
    </location>
</feature>
<dbReference type="GO" id="GO:0071111">
    <property type="term" value="F:cyclic-guanylate-specific phosphodiesterase activity"/>
    <property type="evidence" value="ECO:0007669"/>
    <property type="project" value="InterPro"/>
</dbReference>
<keyword evidence="1" id="KW-0812">Transmembrane</keyword>
<reference evidence="3" key="1">
    <citation type="journal article" date="2006" name="Food Microbiol.">
        <title>Occurrence of non-O157 shiga toxin-producing Escherichia coli in ready-to-eat food from supermarkets in Argentina.</title>
        <authorList>
            <person name="Balague C."/>
            <person name="Khan A.A."/>
            <person name="Fernandez L."/>
            <person name="Redolfi A.L."/>
            <person name="Aquili V."/>
            <person name="Voltattorni P."/>
            <person name="Hofer C."/>
            <person name="Ebner G."/>
            <person name="Duenas S."/>
            <person name="Cerniglia C.E."/>
        </authorList>
    </citation>
    <scope>NUCLEOTIDE SEQUENCE</scope>
    <source>
        <strain evidence="3">EC204</strain>
    </source>
</reference>
<feature type="transmembrane region" description="Helical" evidence="1">
    <location>
        <begin position="139"/>
        <end position="161"/>
    </location>
</feature>
<protein>
    <submittedName>
        <fullName evidence="3">EAL domain-containing protein</fullName>
    </submittedName>
</protein>
<organism evidence="3">
    <name type="scientific">Escherichia coli</name>
    <dbReference type="NCBI Taxonomy" id="562"/>
    <lineage>
        <taxon>Bacteria</taxon>
        <taxon>Pseudomonadati</taxon>
        <taxon>Pseudomonadota</taxon>
        <taxon>Gammaproteobacteria</taxon>
        <taxon>Enterobacterales</taxon>
        <taxon>Enterobacteriaceae</taxon>
        <taxon>Escherichia</taxon>
    </lineage>
</organism>
<feature type="transmembrane region" description="Helical" evidence="1">
    <location>
        <begin position="265"/>
        <end position="287"/>
    </location>
</feature>
<sequence>LTLQQCPVFFDQYIYLAYLPYAWICAQIYILKRHCYLPLVGAYFISSYMYYQDATGFSALILAVCILVPLLLSAEILLKIYGTKWSAGYLKQHSVPRLITMSLLCPLFSKMIMLLIGHYRPDWVPGDIGLYFSTEKYDFNMTNMLFLPLSALVFFPVFYNANRFIFSHSARRQSLNWLRSGKWLSQSRALMWIGAIITVNVAYFLFSQSNAYQHYFTGAIYPLLFLLFVYAIHRHSLHTVMILWSLTVYILLLCIGDYVTPTNDVNLITSLMSVVTVFSLALQYLAITQYRYRTATYQLASHNENNPDTGLPNNRALTFYCQDKSHVTLCLVDMTNLYLLGKYYGPKMIIHVKQHIALALAQYKEWFKGVYDPLNNQLIVVISDDYPVVSAQKLKDTLRHMNLTWKDSALNLNYRLAWAVLHPGPGIHVDNFIHQLAFMARDTEKNIVNIDGSDASLTNNISHLQSTLSNINNALFNKHVLLYKQPIKGKDGDCYYEILARLEINGETIMPNVFLPIITEINCCAAFDLIVIEKSAQYIQANHQRNVDEKLSINLMPASLNASGLARKILAIFDRYGVGPENAIFEITEDQAVTDSENAVSNLDLLAKSGFKLAIDDFGVRHSNFERLSVLRADILKIDGLFIKNIITDPINHKIVASICDIARLKTMSVVAEFVETAEQYEHLCQMGVHYCQGYYIGKPELCFR</sequence>
<dbReference type="InterPro" id="IPR035919">
    <property type="entry name" value="EAL_sf"/>
</dbReference>
<evidence type="ECO:0000256" key="1">
    <source>
        <dbReference type="SAM" id="Phobius"/>
    </source>
</evidence>
<dbReference type="SUPFAM" id="SSF141868">
    <property type="entry name" value="EAL domain-like"/>
    <property type="match status" value="1"/>
</dbReference>
<feature type="non-terminal residue" evidence="3">
    <location>
        <position position="1"/>
    </location>
</feature>
<evidence type="ECO:0000259" key="2">
    <source>
        <dbReference type="PROSITE" id="PS50883"/>
    </source>
</evidence>
<feature type="transmembrane region" description="Helical" evidence="1">
    <location>
        <begin position="239"/>
        <end position="259"/>
    </location>
</feature>
<proteinExistence type="predicted"/>
<evidence type="ECO:0000313" key="3">
    <source>
        <dbReference type="EMBL" id="NEY50397.1"/>
    </source>
</evidence>
<dbReference type="PROSITE" id="PS50883">
    <property type="entry name" value="EAL"/>
    <property type="match status" value="1"/>
</dbReference>
<name>A0A6G4C543_ECOLX</name>
<dbReference type="PANTHER" id="PTHR33121">
    <property type="entry name" value="CYCLIC DI-GMP PHOSPHODIESTERASE PDEF"/>
    <property type="match status" value="1"/>
</dbReference>
<dbReference type="RefSeq" id="WP_163451399.1">
    <property type="nucleotide sequence ID" value="NZ_JAAIWG010000069.1"/>
</dbReference>
<dbReference type="Pfam" id="PF00563">
    <property type="entry name" value="EAL"/>
    <property type="match status" value="1"/>
</dbReference>
<dbReference type="PANTHER" id="PTHR33121:SF74">
    <property type="entry name" value="CYCLIC DI-GMP PHOSPHODIESTERASE PDEA-RELATED"/>
    <property type="match status" value="1"/>
</dbReference>
<dbReference type="InterPro" id="IPR050706">
    <property type="entry name" value="Cyclic-di-GMP_PDE-like"/>
</dbReference>
<feature type="transmembrane region" description="Helical" evidence="1">
    <location>
        <begin position="12"/>
        <end position="30"/>
    </location>
</feature>
<dbReference type="EMBL" id="JAAIWG010000069">
    <property type="protein sequence ID" value="NEY50397.1"/>
    <property type="molecule type" value="Genomic_DNA"/>
</dbReference>
<gene>
    <name evidence="3" type="ORF">G4V04_18925</name>
</gene>
<feature type="transmembrane region" description="Helical" evidence="1">
    <location>
        <begin position="57"/>
        <end position="78"/>
    </location>
</feature>
<comment type="caution">
    <text evidence="3">The sequence shown here is derived from an EMBL/GenBank/DDBJ whole genome shotgun (WGS) entry which is preliminary data.</text>
</comment>
<keyword evidence="1" id="KW-1133">Transmembrane helix</keyword>
<dbReference type="Gene3D" id="3.20.20.450">
    <property type="entry name" value="EAL domain"/>
    <property type="match status" value="1"/>
</dbReference>
<feature type="transmembrane region" description="Helical" evidence="1">
    <location>
        <begin position="189"/>
        <end position="206"/>
    </location>
</feature>
<feature type="transmembrane region" description="Helical" evidence="1">
    <location>
        <begin position="212"/>
        <end position="232"/>
    </location>
</feature>
<feature type="domain" description="EAL" evidence="2">
    <location>
        <begin position="464"/>
        <end position="705"/>
    </location>
</feature>
<accession>A0A6G4C543</accession>
<keyword evidence="1" id="KW-0472">Membrane</keyword>
<reference evidence="3" key="2">
    <citation type="submission" date="2020-02" db="EMBL/GenBank/DDBJ databases">
        <authorList>
            <person name="Alotaibi K."/>
            <person name="Khan A."/>
        </authorList>
    </citation>
    <scope>NUCLEOTIDE SEQUENCE</scope>
    <source>
        <strain evidence="3">EC204</strain>
    </source>
</reference>
<dbReference type="AlphaFoldDB" id="A0A6G4C543"/>
<dbReference type="InterPro" id="IPR001633">
    <property type="entry name" value="EAL_dom"/>
</dbReference>